<comment type="caution">
    <text evidence="2">The sequence shown here is derived from an EMBL/GenBank/DDBJ whole genome shotgun (WGS) entry which is preliminary data.</text>
</comment>
<feature type="region of interest" description="Disordered" evidence="1">
    <location>
        <begin position="1"/>
        <end position="32"/>
    </location>
</feature>
<evidence type="ECO:0000313" key="2">
    <source>
        <dbReference type="EMBL" id="KAG7665231.1"/>
    </source>
</evidence>
<protein>
    <submittedName>
        <fullName evidence="2">Uncharacterized protein</fullName>
    </submittedName>
</protein>
<dbReference type="EMBL" id="JAGSYN010000051">
    <property type="protein sequence ID" value="KAG7665231.1"/>
    <property type="molecule type" value="Genomic_DNA"/>
</dbReference>
<sequence>MATLRRHTATRVAKKPTAKAAKPNPDRRKPLAPLQEWYIGEYLENDPEGKTLSQKQRLKVIARAYRAGNQSEPISDIPTFTDQWYNGFKSRYAKMDSEPGSETASQNADLDHVETPTDLPKMNTLCESIQPNMSPEMAEKLVSELKKQITMFTVERGIMEAKRSRLLDALDSDDSDEEVIELIPEPGSICMSGAEIHAQLKAIKEERKAKGLPPLPEDCKMRFKVPEF</sequence>
<dbReference type="AlphaFoldDB" id="A0A8J5QRA8"/>
<gene>
    <name evidence="2" type="ORF">J8A68_001287</name>
</gene>
<dbReference type="Proteomes" id="UP000694255">
    <property type="component" value="Unassembled WGS sequence"/>
</dbReference>
<proteinExistence type="predicted"/>
<dbReference type="GeneID" id="73468088"/>
<accession>A0A8J5QRA8</accession>
<dbReference type="RefSeq" id="XP_049265463.1">
    <property type="nucleotide sequence ID" value="XM_049404925.1"/>
</dbReference>
<reference evidence="2 3" key="1">
    <citation type="journal article" date="2021" name="DNA Res.">
        <title>Genome analysis of Candida subhashii reveals its hybrid nature and dual mitochondrial genome conformations.</title>
        <authorList>
            <person name="Mixao V."/>
            <person name="Hegedusova E."/>
            <person name="Saus E."/>
            <person name="Pryszcz L.P."/>
            <person name="Cillingova A."/>
            <person name="Nosek J."/>
            <person name="Gabaldon T."/>
        </authorList>
    </citation>
    <scope>NUCLEOTIDE SEQUENCE [LARGE SCALE GENOMIC DNA]</scope>
    <source>
        <strain evidence="2 3">CBS 10753</strain>
    </source>
</reference>
<evidence type="ECO:0000256" key="1">
    <source>
        <dbReference type="SAM" id="MobiDB-lite"/>
    </source>
</evidence>
<feature type="compositionally biased region" description="Basic residues" evidence="1">
    <location>
        <begin position="1"/>
        <end position="17"/>
    </location>
</feature>
<evidence type="ECO:0000313" key="3">
    <source>
        <dbReference type="Proteomes" id="UP000694255"/>
    </source>
</evidence>
<keyword evidence="3" id="KW-1185">Reference proteome</keyword>
<name>A0A8J5QRA8_9ASCO</name>
<organism evidence="2 3">
    <name type="scientific">[Candida] subhashii</name>
    <dbReference type="NCBI Taxonomy" id="561895"/>
    <lineage>
        <taxon>Eukaryota</taxon>
        <taxon>Fungi</taxon>
        <taxon>Dikarya</taxon>
        <taxon>Ascomycota</taxon>
        <taxon>Saccharomycotina</taxon>
        <taxon>Pichiomycetes</taxon>
        <taxon>Debaryomycetaceae</taxon>
        <taxon>Spathaspora</taxon>
    </lineage>
</organism>